<evidence type="ECO:0000313" key="1">
    <source>
        <dbReference type="EMBL" id="BFP66675.1"/>
    </source>
</evidence>
<protein>
    <recommendedName>
        <fullName evidence="2">Bacteriocin</fullName>
    </recommendedName>
</protein>
<name>A0AB33KZY2_9FLAO</name>
<reference evidence="1" key="1">
    <citation type="submission" date="2024-08" db="EMBL/GenBank/DDBJ databases">
        <title>Whole genome sequence of Tenacibaculum sp. strain pbs-1 associated with black-spot shell disease in Akoya pearl oysters.</title>
        <authorList>
            <person name="Sakatoku A."/>
            <person name="Suzuki T."/>
            <person name="Hatano K."/>
            <person name="Seki M."/>
            <person name="Tanaka D."/>
            <person name="Nakamura S."/>
            <person name="Suzuki N."/>
            <person name="Isshiki T."/>
        </authorList>
    </citation>
    <scope>NUCLEOTIDE SEQUENCE</scope>
    <source>
        <strain evidence="1">Pbs-1</strain>
    </source>
</reference>
<organism evidence="1">
    <name type="scientific">Tenacibaculum sp. Pbs-1</name>
    <dbReference type="NCBI Taxonomy" id="3238748"/>
    <lineage>
        <taxon>Bacteria</taxon>
        <taxon>Pseudomonadati</taxon>
        <taxon>Bacteroidota</taxon>
        <taxon>Flavobacteriia</taxon>
        <taxon>Flavobacteriales</taxon>
        <taxon>Flavobacteriaceae</taxon>
        <taxon>Tenacibaculum</taxon>
    </lineage>
</organism>
<accession>A0AB33KZY2</accession>
<gene>
    <name evidence="1" type="ORF">Pbs1_00180</name>
</gene>
<dbReference type="AlphaFoldDB" id="A0AB33KZY2"/>
<sequence>MKNLKSLGKILNSNEQKAVYGGLDYPKKACDQPVCCYERLVYRNGWVMEVVCEEGQN</sequence>
<proteinExistence type="predicted"/>
<evidence type="ECO:0008006" key="2">
    <source>
        <dbReference type="Google" id="ProtNLM"/>
    </source>
</evidence>
<dbReference type="EMBL" id="AP035888">
    <property type="protein sequence ID" value="BFP66675.1"/>
    <property type="molecule type" value="Genomic_DNA"/>
</dbReference>